<accession>A0AAJ6CU46</accession>
<evidence type="ECO:0000259" key="3">
    <source>
        <dbReference type="Pfam" id="PF04321"/>
    </source>
</evidence>
<protein>
    <recommendedName>
        <fullName evidence="2">dTDP-4-dehydrorhamnose reductase</fullName>
        <ecNumber evidence="2">1.1.1.133</ecNumber>
    </recommendedName>
</protein>
<keyword evidence="5" id="KW-1185">Reference proteome</keyword>
<comment type="function">
    <text evidence="2">Catalyzes the reduction of dTDP-6-deoxy-L-lyxo-4-hexulose to yield dTDP-L-rhamnose.</text>
</comment>
<dbReference type="AlphaFoldDB" id="A0AAJ6CU46"/>
<reference evidence="5" key="2">
    <citation type="submission" date="2023-06" db="EMBL/GenBank/DDBJ databases">
        <title>Pangenomics reveal diversification of enzyme families and niche specialization in globally abundant SAR202 bacteria.</title>
        <authorList>
            <person name="Saw J.H.W."/>
        </authorList>
    </citation>
    <scope>NUCLEOTIDE SEQUENCE [LARGE SCALE GENOMIC DNA]</scope>
    <source>
        <strain evidence="5">JH1073</strain>
    </source>
</reference>
<gene>
    <name evidence="4" type="ORF">GKO48_04170</name>
</gene>
<evidence type="ECO:0000313" key="4">
    <source>
        <dbReference type="EMBL" id="WFG38839.1"/>
    </source>
</evidence>
<dbReference type="Gene3D" id="3.40.50.720">
    <property type="entry name" value="NAD(P)-binding Rossmann-like Domain"/>
    <property type="match status" value="1"/>
</dbReference>
<proteinExistence type="inferred from homology"/>
<dbReference type="EC" id="1.1.1.133" evidence="2"/>
<evidence type="ECO:0000256" key="2">
    <source>
        <dbReference type="RuleBase" id="RU364082"/>
    </source>
</evidence>
<dbReference type="InterPro" id="IPR005913">
    <property type="entry name" value="dTDP_dehydrorham_reduct"/>
</dbReference>
<dbReference type="InterPro" id="IPR036291">
    <property type="entry name" value="NAD(P)-bd_dom_sf"/>
</dbReference>
<dbReference type="Proteomes" id="UP001219901">
    <property type="component" value="Chromosome"/>
</dbReference>
<name>A0AAJ6CU46_9CHLR</name>
<dbReference type="SUPFAM" id="SSF51735">
    <property type="entry name" value="NAD(P)-binding Rossmann-fold domains"/>
    <property type="match status" value="1"/>
</dbReference>
<comment type="pathway">
    <text evidence="2">Carbohydrate biosynthesis; dTDP-L-rhamnose biosynthesis.</text>
</comment>
<dbReference type="CDD" id="cd05254">
    <property type="entry name" value="dTDP_HR_like_SDR_e"/>
    <property type="match status" value="1"/>
</dbReference>
<sequence>MSEQQTILITGASGLLGANLARHYAQKSKCFGWYGSNPVDIAGVIPQRIDITDQESVLAAIAQIQPDIIIHCAAATNVEWCEKNPALAKKINEDASEFLAKTSSNIDAKFVYTSSDSVFDGKTGNYSESDQPSPLNSYAAGKVRSEELVAASNPDAMIIRSYFYGHSPSGSRSLLEWVLVRAQVGNEVPGFTDSYFSPISVHDFATAIDAAIDSDHSGLLHLGSSERMSKYEFARLVMEAHDCDMSLLKPITVNDAGLKADRPRDTSLNVDLQASILATKILSVAEGIERISLEPNPFQ</sequence>
<keyword evidence="2" id="KW-0521">NADP</keyword>
<dbReference type="InterPro" id="IPR029903">
    <property type="entry name" value="RmlD-like-bd"/>
</dbReference>
<dbReference type="GO" id="GO:0008831">
    <property type="term" value="F:dTDP-4-dehydrorhamnose reductase activity"/>
    <property type="evidence" value="ECO:0007669"/>
    <property type="project" value="UniProtKB-EC"/>
</dbReference>
<dbReference type="Pfam" id="PF04321">
    <property type="entry name" value="RmlD_sub_bind"/>
    <property type="match status" value="1"/>
</dbReference>
<comment type="similarity">
    <text evidence="1 2">Belongs to the dTDP-4-dehydrorhamnose reductase family.</text>
</comment>
<reference evidence="4 5" key="1">
    <citation type="submission" date="2019-11" db="EMBL/GenBank/DDBJ databases">
        <authorList>
            <person name="Cho J.-C."/>
        </authorList>
    </citation>
    <scope>NUCLEOTIDE SEQUENCE [LARGE SCALE GENOMIC DNA]</scope>
    <source>
        <strain evidence="4 5">JH1073</strain>
    </source>
</reference>
<evidence type="ECO:0000313" key="5">
    <source>
        <dbReference type="Proteomes" id="UP001219901"/>
    </source>
</evidence>
<dbReference type="EMBL" id="CP046147">
    <property type="protein sequence ID" value="WFG38839.1"/>
    <property type="molecule type" value="Genomic_DNA"/>
</dbReference>
<dbReference type="PANTHER" id="PTHR10491:SF4">
    <property type="entry name" value="METHIONINE ADENOSYLTRANSFERASE 2 SUBUNIT BETA"/>
    <property type="match status" value="1"/>
</dbReference>
<dbReference type="PANTHER" id="PTHR10491">
    <property type="entry name" value="DTDP-4-DEHYDRORHAMNOSE REDUCTASE"/>
    <property type="match status" value="1"/>
</dbReference>
<dbReference type="RefSeq" id="WP_342822122.1">
    <property type="nucleotide sequence ID" value="NZ_CP046146.1"/>
</dbReference>
<feature type="domain" description="RmlD-like substrate binding" evidence="3">
    <location>
        <begin position="6"/>
        <end position="288"/>
    </location>
</feature>
<keyword evidence="2" id="KW-0560">Oxidoreductase</keyword>
<evidence type="ECO:0000256" key="1">
    <source>
        <dbReference type="ARBA" id="ARBA00010944"/>
    </source>
</evidence>
<organism evidence="4 5">
    <name type="scientific">Candidatus Lucifugimonas marina</name>
    <dbReference type="NCBI Taxonomy" id="3038979"/>
    <lineage>
        <taxon>Bacteria</taxon>
        <taxon>Bacillati</taxon>
        <taxon>Chloroflexota</taxon>
        <taxon>Dehalococcoidia</taxon>
        <taxon>SAR202 cluster</taxon>
        <taxon>Candidatus Lucifugimonadales</taxon>
        <taxon>Candidatus Lucifugimonadaceae</taxon>
        <taxon>Candidatus Lucifugimonas</taxon>
    </lineage>
</organism>